<evidence type="ECO:0000256" key="1">
    <source>
        <dbReference type="SAM" id="SignalP"/>
    </source>
</evidence>
<feature type="signal peptide" evidence="1">
    <location>
        <begin position="1"/>
        <end position="22"/>
    </location>
</feature>
<reference evidence="2 3" key="1">
    <citation type="submission" date="2018-04" db="EMBL/GenBank/DDBJ databases">
        <title>Genomic Encyclopedia of Archaeal and Bacterial Type Strains, Phase II (KMG-II): from individual species to whole genera.</title>
        <authorList>
            <person name="Goeker M."/>
        </authorList>
    </citation>
    <scope>NUCLEOTIDE SEQUENCE [LARGE SCALE GENOMIC DNA]</scope>
    <source>
        <strain evidence="2 3">DSM 25521</strain>
    </source>
</reference>
<dbReference type="Proteomes" id="UP000241808">
    <property type="component" value="Unassembled WGS sequence"/>
</dbReference>
<accession>A0A2T4Z2E5</accession>
<keyword evidence="3" id="KW-1185">Reference proteome</keyword>
<dbReference type="AlphaFoldDB" id="A0A2T4Z2E5"/>
<sequence>MRVLVFATVLVTACAVAAIVAAADPAAGLNLIHPALAAGIHP</sequence>
<dbReference type="EMBL" id="PZZL01000005">
    <property type="protein sequence ID" value="PTM54923.1"/>
    <property type="molecule type" value="Genomic_DNA"/>
</dbReference>
<evidence type="ECO:0000313" key="3">
    <source>
        <dbReference type="Proteomes" id="UP000241808"/>
    </source>
</evidence>
<protein>
    <submittedName>
        <fullName evidence="2">Uncharacterized protein</fullName>
    </submittedName>
</protein>
<proteinExistence type="predicted"/>
<keyword evidence="1" id="KW-0732">Signal</keyword>
<name>A0A2T4Z2E5_9HYPH</name>
<dbReference type="RefSeq" id="WP_273512957.1">
    <property type="nucleotide sequence ID" value="NZ_JAIESU010000039.1"/>
</dbReference>
<organism evidence="2 3">
    <name type="scientific">Phreatobacter oligotrophus</name>
    <dbReference type="NCBI Taxonomy" id="1122261"/>
    <lineage>
        <taxon>Bacteria</taxon>
        <taxon>Pseudomonadati</taxon>
        <taxon>Pseudomonadota</taxon>
        <taxon>Alphaproteobacteria</taxon>
        <taxon>Hyphomicrobiales</taxon>
        <taxon>Phreatobacteraceae</taxon>
        <taxon>Phreatobacter</taxon>
    </lineage>
</organism>
<comment type="caution">
    <text evidence="2">The sequence shown here is derived from an EMBL/GenBank/DDBJ whole genome shotgun (WGS) entry which is preliminary data.</text>
</comment>
<feature type="chain" id="PRO_5015407172" evidence="1">
    <location>
        <begin position="23"/>
        <end position="42"/>
    </location>
</feature>
<gene>
    <name evidence="2" type="ORF">C8P69_10573</name>
</gene>
<evidence type="ECO:0000313" key="2">
    <source>
        <dbReference type="EMBL" id="PTM54923.1"/>
    </source>
</evidence>